<proteinExistence type="predicted"/>
<dbReference type="WBParaSite" id="Gr19_v10_g9396.t1">
    <property type="protein sequence ID" value="Gr19_v10_g9396.t1"/>
    <property type="gene ID" value="Gr19_v10_g9396"/>
</dbReference>
<feature type="compositionally biased region" description="Low complexity" evidence="1">
    <location>
        <begin position="38"/>
        <end position="51"/>
    </location>
</feature>
<evidence type="ECO:0000313" key="3">
    <source>
        <dbReference type="WBParaSite" id="Gr19_v10_g9396.t1"/>
    </source>
</evidence>
<keyword evidence="2" id="KW-1185">Reference proteome</keyword>
<dbReference type="Proteomes" id="UP000887572">
    <property type="component" value="Unplaced"/>
</dbReference>
<evidence type="ECO:0000313" key="2">
    <source>
        <dbReference type="Proteomes" id="UP000887572"/>
    </source>
</evidence>
<organism evidence="2 3">
    <name type="scientific">Globodera rostochiensis</name>
    <name type="common">Golden nematode worm</name>
    <name type="synonym">Heterodera rostochiensis</name>
    <dbReference type="NCBI Taxonomy" id="31243"/>
    <lineage>
        <taxon>Eukaryota</taxon>
        <taxon>Metazoa</taxon>
        <taxon>Ecdysozoa</taxon>
        <taxon>Nematoda</taxon>
        <taxon>Chromadorea</taxon>
        <taxon>Rhabditida</taxon>
        <taxon>Tylenchina</taxon>
        <taxon>Tylenchomorpha</taxon>
        <taxon>Tylenchoidea</taxon>
        <taxon>Heteroderidae</taxon>
        <taxon>Heteroderinae</taxon>
        <taxon>Globodera</taxon>
    </lineage>
</organism>
<feature type="region of interest" description="Disordered" evidence="1">
    <location>
        <begin position="38"/>
        <end position="57"/>
    </location>
</feature>
<evidence type="ECO:0000256" key="1">
    <source>
        <dbReference type="SAM" id="MobiDB-lite"/>
    </source>
</evidence>
<reference evidence="3" key="1">
    <citation type="submission" date="2022-11" db="UniProtKB">
        <authorList>
            <consortium name="WormBaseParasite"/>
        </authorList>
    </citation>
    <scope>IDENTIFICATION</scope>
</reference>
<protein>
    <submittedName>
        <fullName evidence="3">Uncharacterized protein</fullName>
    </submittedName>
</protein>
<dbReference type="AlphaFoldDB" id="A0A914IE64"/>
<name>A0A914IE64_GLORO</name>
<accession>A0A914IE64</accession>
<sequence length="90" mass="9832">MGSPGTDWDYLNNVVSKSTNLLQSSDIAAKGLDVGAINHNKSSKSANNSKPKTPPPKLHNFMEGNLNPPTQYNLFPESTKYEEHLSKTGM</sequence>